<dbReference type="GeneID" id="92779000"/>
<dbReference type="Pfam" id="PF12639">
    <property type="entry name" value="Colicin-DNase"/>
    <property type="match status" value="1"/>
</dbReference>
<gene>
    <name evidence="2" type="ORF">SD77_3514</name>
</gene>
<organism evidence="2 3">
    <name type="scientific">Bacillus badius</name>
    <dbReference type="NCBI Taxonomy" id="1455"/>
    <lineage>
        <taxon>Bacteria</taxon>
        <taxon>Bacillati</taxon>
        <taxon>Bacillota</taxon>
        <taxon>Bacilli</taxon>
        <taxon>Bacillales</taxon>
        <taxon>Bacillaceae</taxon>
        <taxon>Pseudobacillus</taxon>
    </lineage>
</organism>
<evidence type="ECO:0000313" key="3">
    <source>
        <dbReference type="Proteomes" id="UP000031982"/>
    </source>
</evidence>
<evidence type="ECO:0000256" key="1">
    <source>
        <dbReference type="SAM" id="SignalP"/>
    </source>
</evidence>
<proteinExistence type="predicted"/>
<protein>
    <recommendedName>
        <fullName evidence="4">HNH endonuclease</fullName>
    </recommendedName>
</protein>
<name>A0ABR5ANM2_BACBA</name>
<dbReference type="RefSeq" id="WP_041114667.1">
    <property type="nucleotide sequence ID" value="NZ_JARLVI010000039.1"/>
</dbReference>
<evidence type="ECO:0008006" key="4">
    <source>
        <dbReference type="Google" id="ProtNLM"/>
    </source>
</evidence>
<reference evidence="2 3" key="1">
    <citation type="submission" date="2015-01" db="EMBL/GenBank/DDBJ databases">
        <title>Genome Assembly of Bacillus badius MTCC 1458.</title>
        <authorList>
            <person name="Verma A."/>
            <person name="Khatri I."/>
            <person name="Mual P."/>
            <person name="Subramanian S."/>
            <person name="Krishnamurthi S."/>
        </authorList>
    </citation>
    <scope>NUCLEOTIDE SEQUENCE [LARGE SCALE GENOMIC DNA]</scope>
    <source>
        <strain evidence="2 3">MTCC 1458</strain>
    </source>
</reference>
<dbReference type="Proteomes" id="UP000031982">
    <property type="component" value="Unassembled WGS sequence"/>
</dbReference>
<sequence length="286" mass="32466">MNRFYKNMCLFLSVILFLSATLPFAAERNRASANTLEAFETEADSFWSYEDDTSAASNSSNIRTGYLSGYTYQSGNLVTYDEVIFDDPNLSLYMKSTPGELQYDDTDNLANYPQMAYEDMNTPTDDIAYSSSIAPAWLIPVLVPVVSRVGQKIFVKQFLKKTTKKIIVRNGHLAGKRHPVTNVKFSSNGFPIFSQLYQLSLPKTLWKASNRKQFKYANERLLNAIQNKSGIRSKFNENQIKDIKAGKTPRGYVWHHHEKRGILQLVNREIHNKTGHTGGKAIWGSL</sequence>
<comment type="caution">
    <text evidence="2">The sequence shown here is derived from an EMBL/GenBank/DDBJ whole genome shotgun (WGS) entry which is preliminary data.</text>
</comment>
<keyword evidence="1" id="KW-0732">Signal</keyword>
<evidence type="ECO:0000313" key="2">
    <source>
        <dbReference type="EMBL" id="KIL72274.1"/>
    </source>
</evidence>
<feature type="chain" id="PRO_5045595935" description="HNH endonuclease" evidence="1">
    <location>
        <begin position="26"/>
        <end position="286"/>
    </location>
</feature>
<feature type="signal peptide" evidence="1">
    <location>
        <begin position="1"/>
        <end position="25"/>
    </location>
</feature>
<dbReference type="EMBL" id="JXLP01000036">
    <property type="protein sequence ID" value="KIL72274.1"/>
    <property type="molecule type" value="Genomic_DNA"/>
</dbReference>
<keyword evidence="3" id="KW-1185">Reference proteome</keyword>
<accession>A0ABR5ANM2</accession>